<sequence>MERAMISSASSVLAMLNETHPSLKLQALINLNRFVHQFWPEISASLPILECLYKDEKFNQHLRQLAALLISKVFYYLGELNNSLSYALGAGSLFAVLDESDYFNTLLAKAIDEYASLRWKAIELNEMVVDIDHRLEAIVEQMLEKCISDGKYQQAMGIAIECRRLDKLEEAITKSKDVQKSLSYCINVSHSFINRREYRFEVLRLLVNVYQKLTCPDYLSICQCLMFLDEPQGVASILEKLLRSEDKDDALLALQIAFDLVENEHQAFLMSVRDSLPMTLPVVAVQAAETSTGQRENTVGDVQETSIQLTLQFLYTHDKSGHLILETNEQSVGSWYSQLAIIYANAINHAGTARDAFYKENLSCLKAEQVVAGVLILKVVLYMPLALFMPALARELGTFFVITYVVRVIKHGACLGLGLAFLGTADEYIYDDIKSVLYTAVQLLVKLQASAWANEMLAYAHKTQHAKIIRNSSHSICREEGADTLIERMTRDLDPIIRYGGMYALALAYRGTANSKAIRQLLHFAVSDVSDDVRRTAVLALGFVLYSDPEQTPCVVSLLSQSYNPHVRYGAALAVGISCAGTGLSEAISLLEPLTSDVVDFVRQGALIAMAMVMVQISEASESRVGAFRRQLEKIILDKRADEISKMGAILASGILDAGRRNVTIRLLSKTKHDKVTAVIGLAVFSQSWYWHPLIYFISLAFSPTAFIGLNYDLKFPKFEFMSHAKPSLFEYPKPTSVVTAYSAAKLPTAVLSTSAKAIKSRDKNEAGQKVIAQKAASAATSCNDSGDTMLVDSTAILEKKAEPQAMFEILANPARVLPAQEKYIKMIESGRYVPMKQALSGFVLLKDLHPPYPKRAQEDSSFSVTAIKDECFILITI</sequence>
<dbReference type="PANTHER" id="PTHR10943:SF2">
    <property type="entry name" value="26S PROTEASOME NON-ATPASE REGULATORY SUBUNIT 1"/>
    <property type="match status" value="1"/>
</dbReference>
<dbReference type="GO" id="GO:0034515">
    <property type="term" value="C:proteasome storage granule"/>
    <property type="evidence" value="ECO:0007669"/>
    <property type="project" value="TreeGrafter"/>
</dbReference>
<dbReference type="STRING" id="81972.D7KYK1"/>
<keyword evidence="8" id="KW-1185">Reference proteome</keyword>
<dbReference type="InterPro" id="IPR016024">
    <property type="entry name" value="ARM-type_fold"/>
</dbReference>
<feature type="domain" description="26S proteasome non-ATPase regulatory subunit 1/RPN2 N-terminal" evidence="6">
    <location>
        <begin position="8"/>
        <end position="315"/>
    </location>
</feature>
<dbReference type="InterPro" id="IPR048570">
    <property type="entry name" value="PSMD1_RPN2_N"/>
</dbReference>
<dbReference type="SUPFAM" id="SSF48371">
    <property type="entry name" value="ARM repeat"/>
    <property type="match status" value="1"/>
</dbReference>
<dbReference type="GO" id="GO:0005634">
    <property type="term" value="C:nucleus"/>
    <property type="evidence" value="ECO:0007669"/>
    <property type="project" value="TreeGrafter"/>
</dbReference>
<evidence type="ECO:0000313" key="7">
    <source>
        <dbReference type="EMBL" id="EFH62980.1"/>
    </source>
</evidence>
<evidence type="ECO:0000259" key="6">
    <source>
        <dbReference type="Pfam" id="PF21505"/>
    </source>
</evidence>
<evidence type="ECO:0000256" key="1">
    <source>
        <dbReference type="ARBA" id="ARBA00006308"/>
    </source>
</evidence>
<evidence type="ECO:0000256" key="4">
    <source>
        <dbReference type="PIRNR" id="PIRNR015947"/>
    </source>
</evidence>
<dbReference type="PANTHER" id="PTHR10943">
    <property type="entry name" value="26S PROTEASOME NON-ATPASE REGULATORY SUBUNIT"/>
    <property type="match status" value="1"/>
</dbReference>
<dbReference type="Gramene" id="fgenesh1_pm.C_scaffold_2000458">
    <property type="protein sequence ID" value="fgenesh1_pm.C_scaffold_2000458"/>
    <property type="gene ID" value="fgenesh1_pm.C_scaffold_2000458"/>
</dbReference>
<keyword evidence="3 4" id="KW-0647">Proteasome</keyword>
<dbReference type="Proteomes" id="UP000008694">
    <property type="component" value="Unassembled WGS sequence"/>
</dbReference>
<dbReference type="InterPro" id="IPR011989">
    <property type="entry name" value="ARM-like"/>
</dbReference>
<comment type="function">
    <text evidence="4">Acts as a regulatory subunit of the 26S proteasome which is involved in the ATP-dependent degradation of ubiquitinated proteins.</text>
</comment>
<dbReference type="InterPro" id="IPR040623">
    <property type="entry name" value="RPN2_C"/>
</dbReference>
<dbReference type="Pfam" id="PF13646">
    <property type="entry name" value="HEAT_2"/>
    <property type="match status" value="1"/>
</dbReference>
<protein>
    <recommendedName>
        <fullName evidence="4">26S proteasome non-ATPase regulatory subunit 1 homolog</fullName>
    </recommendedName>
</protein>
<feature type="domain" description="26S proteasome regulatory subunit RPN2 C-terminal" evidence="5">
    <location>
        <begin position="705"/>
        <end position="854"/>
    </location>
</feature>
<evidence type="ECO:0000256" key="3">
    <source>
        <dbReference type="ARBA" id="ARBA00022942"/>
    </source>
</evidence>
<dbReference type="EMBL" id="GL348714">
    <property type="protein sequence ID" value="EFH62980.1"/>
    <property type="molecule type" value="Genomic_DNA"/>
</dbReference>
<keyword evidence="2" id="KW-0677">Repeat</keyword>
<gene>
    <name evidence="7" type="ORF">ARALYDRAFT_315425</name>
</gene>
<accession>D7KYK1</accession>
<proteinExistence type="inferred from homology"/>
<dbReference type="AlphaFoldDB" id="D7KYK1"/>
<dbReference type="Pfam" id="PF21505">
    <property type="entry name" value="RPN2_N"/>
    <property type="match status" value="1"/>
</dbReference>
<dbReference type="eggNOG" id="KOG2062">
    <property type="taxonomic scope" value="Eukaryota"/>
</dbReference>
<dbReference type="GO" id="GO:0008540">
    <property type="term" value="C:proteasome regulatory particle, base subcomplex"/>
    <property type="evidence" value="ECO:0007669"/>
    <property type="project" value="UniProtKB-UniRule"/>
</dbReference>
<dbReference type="GO" id="GO:0043161">
    <property type="term" value="P:proteasome-mediated ubiquitin-dependent protein catabolic process"/>
    <property type="evidence" value="ECO:0007669"/>
    <property type="project" value="TreeGrafter"/>
</dbReference>
<name>D7KYK1_ARALL</name>
<evidence type="ECO:0000313" key="8">
    <source>
        <dbReference type="Proteomes" id="UP000008694"/>
    </source>
</evidence>
<comment type="subunit">
    <text evidence="4">Component of the 19S regulatory particle (RP/PA700) base subcomplex of the 26S proteasome. The 26S proteasome is composed of a core protease (CP), known as the 20S proteasome, capped at one or both ends by the 19S regulatory particle (RP/PA700).</text>
</comment>
<dbReference type="HOGENOM" id="CLU_002323_0_0_1"/>
<dbReference type="Pfam" id="PF18004">
    <property type="entry name" value="RPN2_C"/>
    <property type="match status" value="1"/>
</dbReference>
<comment type="similarity">
    <text evidence="1 4">Belongs to the proteasome subunit S1 family.</text>
</comment>
<dbReference type="GO" id="GO:0030234">
    <property type="term" value="F:enzyme regulator activity"/>
    <property type="evidence" value="ECO:0007669"/>
    <property type="project" value="UniProtKB-UniRule"/>
</dbReference>
<dbReference type="PIRSF" id="PIRSF015947">
    <property type="entry name" value="26S_Psome_Rpn2"/>
    <property type="match status" value="1"/>
</dbReference>
<dbReference type="Gene3D" id="1.25.10.10">
    <property type="entry name" value="Leucine-rich Repeat Variant"/>
    <property type="match status" value="1"/>
</dbReference>
<dbReference type="InterPro" id="IPR016642">
    <property type="entry name" value="26S_Psome_Rpn2"/>
</dbReference>
<reference evidence="8" key="1">
    <citation type="journal article" date="2011" name="Nat. Genet.">
        <title>The Arabidopsis lyrata genome sequence and the basis of rapid genome size change.</title>
        <authorList>
            <person name="Hu T.T."/>
            <person name="Pattyn P."/>
            <person name="Bakker E.G."/>
            <person name="Cao J."/>
            <person name="Cheng J.-F."/>
            <person name="Clark R.M."/>
            <person name="Fahlgren N."/>
            <person name="Fawcett J.A."/>
            <person name="Grimwood J."/>
            <person name="Gundlach H."/>
            <person name="Haberer G."/>
            <person name="Hollister J.D."/>
            <person name="Ossowski S."/>
            <person name="Ottilar R.P."/>
            <person name="Salamov A.A."/>
            <person name="Schneeberger K."/>
            <person name="Spannagl M."/>
            <person name="Wang X."/>
            <person name="Yang L."/>
            <person name="Nasrallah M.E."/>
            <person name="Bergelson J."/>
            <person name="Carrington J.C."/>
            <person name="Gaut B.S."/>
            <person name="Schmutz J."/>
            <person name="Mayer K.F.X."/>
            <person name="Van de Peer Y."/>
            <person name="Grigoriev I.V."/>
            <person name="Nordborg M."/>
            <person name="Weigel D."/>
            <person name="Guo Y.-L."/>
        </authorList>
    </citation>
    <scope>NUCLEOTIDE SEQUENCE [LARGE SCALE GENOMIC DNA]</scope>
    <source>
        <strain evidence="8">cv. MN47</strain>
    </source>
</reference>
<evidence type="ECO:0000256" key="2">
    <source>
        <dbReference type="ARBA" id="ARBA00022737"/>
    </source>
</evidence>
<evidence type="ECO:0000259" key="5">
    <source>
        <dbReference type="Pfam" id="PF18004"/>
    </source>
</evidence>
<dbReference type="GO" id="GO:0042176">
    <property type="term" value="P:regulation of protein catabolic process"/>
    <property type="evidence" value="ECO:0007669"/>
    <property type="project" value="UniProtKB-UniRule"/>
</dbReference>
<organism evidence="8">
    <name type="scientific">Arabidopsis lyrata subsp. lyrata</name>
    <name type="common">Lyre-leaved rock-cress</name>
    <dbReference type="NCBI Taxonomy" id="81972"/>
    <lineage>
        <taxon>Eukaryota</taxon>
        <taxon>Viridiplantae</taxon>
        <taxon>Streptophyta</taxon>
        <taxon>Embryophyta</taxon>
        <taxon>Tracheophyta</taxon>
        <taxon>Spermatophyta</taxon>
        <taxon>Magnoliopsida</taxon>
        <taxon>eudicotyledons</taxon>
        <taxon>Gunneridae</taxon>
        <taxon>Pentapetalae</taxon>
        <taxon>rosids</taxon>
        <taxon>malvids</taxon>
        <taxon>Brassicales</taxon>
        <taxon>Brassicaceae</taxon>
        <taxon>Camelineae</taxon>
        <taxon>Arabidopsis</taxon>
    </lineage>
</organism>